<feature type="domain" description="Ig-like" evidence="10">
    <location>
        <begin position="454"/>
        <end position="569"/>
    </location>
</feature>
<feature type="region of interest" description="Disordered" evidence="8">
    <location>
        <begin position="985"/>
        <end position="1022"/>
    </location>
</feature>
<evidence type="ECO:0000259" key="10">
    <source>
        <dbReference type="PROSITE" id="PS50835"/>
    </source>
</evidence>
<dbReference type="InterPro" id="IPR036179">
    <property type="entry name" value="Ig-like_dom_sf"/>
</dbReference>
<keyword evidence="4 9" id="KW-0472">Membrane</keyword>
<name>A0A6P4XYH6_BRABE</name>
<evidence type="ECO:0000256" key="9">
    <source>
        <dbReference type="SAM" id="Phobius"/>
    </source>
</evidence>
<comment type="subcellular location">
    <subcellularLocation>
        <location evidence="1">Membrane</location>
        <topology evidence="1">Single-pass type I membrane protein</topology>
    </subcellularLocation>
</comment>
<evidence type="ECO:0000256" key="1">
    <source>
        <dbReference type="ARBA" id="ARBA00004479"/>
    </source>
</evidence>
<keyword evidence="7" id="KW-0393">Immunoglobulin domain</keyword>
<keyword evidence="3 9" id="KW-1133">Transmembrane helix</keyword>
<reference evidence="12" key="1">
    <citation type="submission" date="2025-08" db="UniProtKB">
        <authorList>
            <consortium name="RefSeq"/>
        </authorList>
    </citation>
    <scope>IDENTIFICATION</scope>
    <source>
        <tissue evidence="12">Gonad</tissue>
    </source>
</reference>
<feature type="domain" description="Ig-like" evidence="10">
    <location>
        <begin position="662"/>
        <end position="742"/>
    </location>
</feature>
<feature type="domain" description="Ig-like" evidence="10">
    <location>
        <begin position="270"/>
        <end position="371"/>
    </location>
</feature>
<dbReference type="PANTHER" id="PTHR11640">
    <property type="entry name" value="NEPHRIN"/>
    <property type="match status" value="1"/>
</dbReference>
<dbReference type="Pfam" id="PF07686">
    <property type="entry name" value="V-set"/>
    <property type="match status" value="1"/>
</dbReference>
<evidence type="ECO:0000256" key="7">
    <source>
        <dbReference type="ARBA" id="ARBA00023319"/>
    </source>
</evidence>
<dbReference type="SUPFAM" id="SSF48726">
    <property type="entry name" value="Immunoglobulin"/>
    <property type="match status" value="8"/>
</dbReference>
<evidence type="ECO:0000256" key="5">
    <source>
        <dbReference type="ARBA" id="ARBA00023157"/>
    </source>
</evidence>
<dbReference type="InterPro" id="IPR013783">
    <property type="entry name" value="Ig-like_fold"/>
</dbReference>
<dbReference type="GO" id="GO:0005911">
    <property type="term" value="C:cell-cell junction"/>
    <property type="evidence" value="ECO:0007669"/>
    <property type="project" value="TreeGrafter"/>
</dbReference>
<dbReference type="GO" id="GO:0005886">
    <property type="term" value="C:plasma membrane"/>
    <property type="evidence" value="ECO:0007669"/>
    <property type="project" value="TreeGrafter"/>
</dbReference>
<dbReference type="SMART" id="SM00406">
    <property type="entry name" value="IGv"/>
    <property type="match status" value="2"/>
</dbReference>
<evidence type="ECO:0000256" key="6">
    <source>
        <dbReference type="ARBA" id="ARBA00023180"/>
    </source>
</evidence>
<keyword evidence="6" id="KW-0325">Glycoprotein</keyword>
<dbReference type="GO" id="GO:0050839">
    <property type="term" value="F:cell adhesion molecule binding"/>
    <property type="evidence" value="ECO:0007669"/>
    <property type="project" value="TreeGrafter"/>
</dbReference>
<keyword evidence="2 9" id="KW-0812">Transmembrane</keyword>
<feature type="domain" description="Ig-like" evidence="10">
    <location>
        <begin position="97"/>
        <end position="168"/>
    </location>
</feature>
<accession>A0A6P4XYH6</accession>
<dbReference type="AlphaFoldDB" id="A0A6P4XYH6"/>
<keyword evidence="5" id="KW-1015">Disulfide bond</keyword>
<evidence type="ECO:0000313" key="11">
    <source>
        <dbReference type="Proteomes" id="UP000515135"/>
    </source>
</evidence>
<dbReference type="InterPro" id="IPR013098">
    <property type="entry name" value="Ig_I-set"/>
</dbReference>
<dbReference type="SMART" id="SM00408">
    <property type="entry name" value="IGc2"/>
    <property type="match status" value="8"/>
</dbReference>
<dbReference type="GO" id="GO:0098609">
    <property type="term" value="P:cell-cell adhesion"/>
    <property type="evidence" value="ECO:0007669"/>
    <property type="project" value="TreeGrafter"/>
</dbReference>
<dbReference type="Pfam" id="PF07679">
    <property type="entry name" value="I-set"/>
    <property type="match status" value="1"/>
</dbReference>
<feature type="domain" description="Ig-like" evidence="10">
    <location>
        <begin position="747"/>
        <end position="848"/>
    </location>
</feature>
<dbReference type="KEGG" id="bbel:109464628"/>
<dbReference type="Pfam" id="PF08205">
    <property type="entry name" value="C2-set_2"/>
    <property type="match status" value="1"/>
</dbReference>
<feature type="transmembrane region" description="Helical" evidence="9">
    <location>
        <begin position="377"/>
        <end position="401"/>
    </location>
</feature>
<dbReference type="PROSITE" id="PS50835">
    <property type="entry name" value="IG_LIKE"/>
    <property type="match status" value="8"/>
</dbReference>
<sequence length="1022" mass="112694">MTGMELPSRVGQELVLRCSSSGGHPPPELTWYNDTRAFSEHEVRHQEREGQVEADLIIPLLTKRDNGMNLTCRARQPFPEITSVQESWGTLNVHYHPSISVPRTSVHVIEGQPTNLTCLVDSNPSAMIRWTKLGHNSFLRGNTREQTFHISSASRQDAGTYQCSAENGLPPIGVGTVTLEVMYPPQIDPSMDERISILQGDEDFSLDCVVEGNPKPQVKWRRKDTKLYWKNPLQFSLVRYDIEGTYQCVATSDGFTQRTKDVFIDVVGKPNLEGDGDTATMTAVGGETVRLSCTVMADPLPHDITWMWRNNDGVEVMLSTGSSQIVTIRRKQQITSSLVVSDAAVKNSGNYVCKATNMFGSVKRNIHLQISETFPDIVVITSIIAGAVLLLTVVAVVVLIAKRKGCICKSHQDVPRPMPPVPKYVYKTGTIDSGVEDLQELQEMYGTLKPRPPPRMEKKWEMVGLSYTVDAVKYSIPPQSTSTLRGGTVILKCAFSGLGASDVINWVGPPNFRLIANNRKVDPKYPRFEIVGDASKYEFHLKIRRARREDEGIYRCSTLGLDPVDATLTVVDPTEVVVPRPSLHVLEGSPANMTCLAEGNPAATITWRKMVDSSQSQGFMSGSSLYLPKVMKDAAGVYQCLADNGVSPVGVGTVSLDVLYPPGIDHSMEQKVTVLYGQDDFSLECLAYGNPKPRIRWRRKDTTLYWENPLRFHRVRYDVEGTYQCVATSDGFPQAIRDADVDVVGRPIMVGKRTGSMMSVISGGIARLSCDVIADPLGDKIAWSWRGTRGQEKDLRSGHNGMTIAETKGGQSKSSALTISMVSKAHEGTYTCKASNMFSTVQRDIKLEVKETSKTLFITIVVAVSVTVLAVIVVSCLLIIKRRGQRHSKKRPALRLKEASRPMPPVPKYVKQTGTIDSGVEDLELQEMDGTLKPRPPRRVNKTDWTSVGLTYSGLVHAASLPPYATIERHQPDGEDGIGFEEEQTPLAVPPKPNLRRLQPTPTSPSGGCGSRPLTTNVDNML</sequence>
<dbReference type="InterPro" id="IPR003598">
    <property type="entry name" value="Ig_sub2"/>
</dbReference>
<feature type="transmembrane region" description="Helical" evidence="9">
    <location>
        <begin position="856"/>
        <end position="880"/>
    </location>
</feature>
<gene>
    <name evidence="12" type="primary">LOC109464628</name>
</gene>
<dbReference type="InterPro" id="IPR007110">
    <property type="entry name" value="Ig-like_dom"/>
</dbReference>
<dbReference type="InterPro" id="IPR051275">
    <property type="entry name" value="Cell_adhesion_signaling"/>
</dbReference>
<feature type="domain" description="Ig-like" evidence="10">
    <location>
        <begin position="1"/>
        <end position="82"/>
    </location>
</feature>
<dbReference type="InterPro" id="IPR013106">
    <property type="entry name" value="Ig_V-set"/>
</dbReference>
<evidence type="ECO:0000256" key="2">
    <source>
        <dbReference type="ARBA" id="ARBA00022692"/>
    </source>
</evidence>
<feature type="domain" description="Ig-like" evidence="10">
    <location>
        <begin position="573"/>
        <end position="657"/>
    </location>
</feature>
<feature type="domain" description="Ig-like" evidence="10">
    <location>
        <begin position="185"/>
        <end position="263"/>
    </location>
</feature>
<dbReference type="RefSeq" id="XP_019617198.1">
    <property type="nucleotide sequence ID" value="XM_019761639.1"/>
</dbReference>
<dbReference type="CDD" id="cd00096">
    <property type="entry name" value="Ig"/>
    <property type="match status" value="4"/>
</dbReference>
<organism evidence="11 12">
    <name type="scientific">Branchiostoma belcheri</name>
    <name type="common">Amphioxus</name>
    <dbReference type="NCBI Taxonomy" id="7741"/>
    <lineage>
        <taxon>Eukaryota</taxon>
        <taxon>Metazoa</taxon>
        <taxon>Chordata</taxon>
        <taxon>Cephalochordata</taxon>
        <taxon>Leptocardii</taxon>
        <taxon>Amphioxiformes</taxon>
        <taxon>Branchiostomatidae</taxon>
        <taxon>Branchiostoma</taxon>
    </lineage>
</organism>
<keyword evidence="11" id="KW-1185">Reference proteome</keyword>
<dbReference type="InterPro" id="IPR013162">
    <property type="entry name" value="CD80_C2-set"/>
</dbReference>
<protein>
    <submittedName>
        <fullName evidence="12">Hemicentin-2-like</fullName>
    </submittedName>
</protein>
<evidence type="ECO:0000256" key="3">
    <source>
        <dbReference type="ARBA" id="ARBA00022989"/>
    </source>
</evidence>
<feature type="region of interest" description="Disordered" evidence="8">
    <location>
        <begin position="889"/>
        <end position="912"/>
    </location>
</feature>
<evidence type="ECO:0000313" key="12">
    <source>
        <dbReference type="RefSeq" id="XP_019617198.1"/>
    </source>
</evidence>
<feature type="compositionally biased region" description="Polar residues" evidence="8">
    <location>
        <begin position="1013"/>
        <end position="1022"/>
    </location>
</feature>
<dbReference type="SMART" id="SM00409">
    <property type="entry name" value="IG"/>
    <property type="match status" value="8"/>
</dbReference>
<dbReference type="CDD" id="cd00099">
    <property type="entry name" value="IgV"/>
    <property type="match status" value="1"/>
</dbReference>
<evidence type="ECO:0000256" key="4">
    <source>
        <dbReference type="ARBA" id="ARBA00023136"/>
    </source>
</evidence>
<dbReference type="OrthoDB" id="10012075at2759"/>
<dbReference type="PANTHER" id="PTHR11640:SF164">
    <property type="entry name" value="MAM DOMAIN-CONTAINING GLYCOSYLPHOSPHATIDYLINOSITOL ANCHOR PROTEIN 1"/>
    <property type="match status" value="1"/>
</dbReference>
<dbReference type="InterPro" id="IPR003599">
    <property type="entry name" value="Ig_sub"/>
</dbReference>
<dbReference type="Pfam" id="PF13927">
    <property type="entry name" value="Ig_3"/>
    <property type="match status" value="4"/>
</dbReference>
<dbReference type="GeneID" id="109464628"/>
<evidence type="ECO:0000256" key="8">
    <source>
        <dbReference type="SAM" id="MobiDB-lite"/>
    </source>
</evidence>
<dbReference type="Gene3D" id="2.60.40.10">
    <property type="entry name" value="Immunoglobulins"/>
    <property type="match status" value="8"/>
</dbReference>
<proteinExistence type="predicted"/>
<dbReference type="Proteomes" id="UP000515135">
    <property type="component" value="Unplaced"/>
</dbReference>